<dbReference type="InterPro" id="IPR050706">
    <property type="entry name" value="Cyclic-di-GMP_PDE-like"/>
</dbReference>
<evidence type="ECO:0000313" key="3">
    <source>
        <dbReference type="Proteomes" id="UP000243255"/>
    </source>
</evidence>
<dbReference type="PROSITE" id="PS50883">
    <property type="entry name" value="EAL"/>
    <property type="match status" value="1"/>
</dbReference>
<reference evidence="3" key="1">
    <citation type="submission" date="2016-11" db="EMBL/GenBank/DDBJ databases">
        <authorList>
            <person name="Varghese N."/>
            <person name="Submissions S."/>
        </authorList>
    </citation>
    <scope>NUCLEOTIDE SEQUENCE [LARGE SCALE GENOMIC DNA]</scope>
    <source>
        <strain evidence="3">DSM 2635</strain>
    </source>
</reference>
<feature type="domain" description="EAL" evidence="1">
    <location>
        <begin position="15"/>
        <end position="271"/>
    </location>
</feature>
<dbReference type="PANTHER" id="PTHR33121:SF70">
    <property type="entry name" value="SIGNALING PROTEIN YKOW"/>
    <property type="match status" value="1"/>
</dbReference>
<gene>
    <name evidence="2" type="ORF">SAMN04488530_11236</name>
</gene>
<dbReference type="InterPro" id="IPR001633">
    <property type="entry name" value="EAL_dom"/>
</dbReference>
<dbReference type="GO" id="GO:0071111">
    <property type="term" value="F:cyclic-guanylate-specific phosphodiesterase activity"/>
    <property type="evidence" value="ECO:0007669"/>
    <property type="project" value="InterPro"/>
</dbReference>
<evidence type="ECO:0000313" key="2">
    <source>
        <dbReference type="EMBL" id="SHG94810.1"/>
    </source>
</evidence>
<protein>
    <submittedName>
        <fullName evidence="2">EAL domain, c-di-GMP-specific phosphodiesterase class I (Or its enzymatically inactive variant)</fullName>
    </submittedName>
</protein>
<dbReference type="CDD" id="cd01948">
    <property type="entry name" value="EAL"/>
    <property type="match status" value="1"/>
</dbReference>
<dbReference type="SMART" id="SM00052">
    <property type="entry name" value="EAL"/>
    <property type="match status" value="1"/>
</dbReference>
<accession>A0A1M5NZ47</accession>
<dbReference type="InterPro" id="IPR035919">
    <property type="entry name" value="EAL_sf"/>
</dbReference>
<name>A0A1M5NZ47_9FIRM</name>
<dbReference type="Proteomes" id="UP000243255">
    <property type="component" value="Unassembled WGS sequence"/>
</dbReference>
<dbReference type="EMBL" id="FQWX01000012">
    <property type="protein sequence ID" value="SHG94810.1"/>
    <property type="molecule type" value="Genomic_DNA"/>
</dbReference>
<keyword evidence="3" id="KW-1185">Reference proteome</keyword>
<dbReference type="AlphaFoldDB" id="A0A1M5NZ47"/>
<organism evidence="2 3">
    <name type="scientific">Asaccharospora irregularis DSM 2635</name>
    <dbReference type="NCBI Taxonomy" id="1121321"/>
    <lineage>
        <taxon>Bacteria</taxon>
        <taxon>Bacillati</taxon>
        <taxon>Bacillota</taxon>
        <taxon>Clostridia</taxon>
        <taxon>Peptostreptococcales</taxon>
        <taxon>Peptostreptococcaceae</taxon>
        <taxon>Asaccharospora</taxon>
    </lineage>
</organism>
<proteinExistence type="predicted"/>
<dbReference type="SUPFAM" id="SSF141868">
    <property type="entry name" value="EAL domain-like"/>
    <property type="match status" value="1"/>
</dbReference>
<dbReference type="RefSeq" id="WP_073125732.1">
    <property type="nucleotide sequence ID" value="NZ_BAABCH010000099.1"/>
</dbReference>
<dbReference type="Pfam" id="PF00563">
    <property type="entry name" value="EAL"/>
    <property type="match status" value="1"/>
</dbReference>
<sequence>MITIVLNKLTPLIIKKRTQNIIKNRMKNNEYLLYYQPIIDPKKNSIMGFEALLRLNDSKEGILPPNKFIKEIEDNDMIFDVSLWILKNAINDYKIIREYKNVINKDFYISINVSLNEIENEKFIKKVKEIKQESGIGRNKICLEIVEKIRINDLFKMQQSIKSLKESGIMIAIDDFGVEYSNLDILEKLDCDMIKLDKYFIDDIERSMLRKEILDFLSNISIATNKTIVVEGVESDDQKQIIQDNKNTRFYIQGYYYSKPVPIEEVKNIKL</sequence>
<evidence type="ECO:0000259" key="1">
    <source>
        <dbReference type="PROSITE" id="PS50883"/>
    </source>
</evidence>
<dbReference type="PANTHER" id="PTHR33121">
    <property type="entry name" value="CYCLIC DI-GMP PHOSPHODIESTERASE PDEF"/>
    <property type="match status" value="1"/>
</dbReference>
<dbReference type="STRING" id="1121321.SAMN04488530_11236"/>
<dbReference type="Gene3D" id="3.20.20.450">
    <property type="entry name" value="EAL domain"/>
    <property type="match status" value="1"/>
</dbReference>